<evidence type="ECO:0000256" key="8">
    <source>
        <dbReference type="ARBA" id="ARBA00023242"/>
    </source>
</evidence>
<comment type="function">
    <text evidence="12">Putative RNA polymerase II subunit B1 C-terminal domain (CTD) phosphatase involved in RNA polymerase II transcription regulation.</text>
</comment>
<evidence type="ECO:0000256" key="2">
    <source>
        <dbReference type="ARBA" id="ARBA00005676"/>
    </source>
</evidence>
<keyword evidence="15" id="KW-1185">Reference proteome</keyword>
<feature type="domain" description="RTR1-type" evidence="13">
    <location>
        <begin position="21"/>
        <end position="103"/>
    </location>
</feature>
<evidence type="ECO:0000256" key="5">
    <source>
        <dbReference type="ARBA" id="ARBA00022801"/>
    </source>
</evidence>
<dbReference type="GO" id="GO:0008420">
    <property type="term" value="F:RNA polymerase II CTD heptapeptide repeat phosphatase activity"/>
    <property type="evidence" value="ECO:0007669"/>
    <property type="project" value="UniProtKB-UniRule"/>
</dbReference>
<dbReference type="EC" id="3.1.3.16" evidence="12"/>
<evidence type="ECO:0000256" key="10">
    <source>
        <dbReference type="ARBA" id="ARBA00048336"/>
    </source>
</evidence>
<evidence type="ECO:0000313" key="14">
    <source>
        <dbReference type="EMBL" id="QSL67202.1"/>
    </source>
</evidence>
<dbReference type="Pfam" id="PF04181">
    <property type="entry name" value="RPAP2_Rtr1"/>
    <property type="match status" value="1"/>
</dbReference>
<dbReference type="OrthoDB" id="2590500at2759"/>
<name>A0A899G4Z2_9ASCO</name>
<proteinExistence type="inferred from homology"/>
<keyword evidence="5 12" id="KW-0378">Hydrolase</keyword>
<keyword evidence="6 12" id="KW-0862">Zinc</keyword>
<dbReference type="PANTHER" id="PTHR14732">
    <property type="entry name" value="RNA POLYMERASE II SUBUNIT B1 CTD PHOSPHATASE RPAP2-RELATED"/>
    <property type="match status" value="1"/>
</dbReference>
<keyword evidence="8 12" id="KW-0539">Nucleus</keyword>
<comment type="subcellular location">
    <subcellularLocation>
        <location evidence="1 12">Nucleus</location>
    </subcellularLocation>
</comment>
<evidence type="ECO:0000256" key="3">
    <source>
        <dbReference type="ARBA" id="ARBA00022723"/>
    </source>
</evidence>
<organism evidence="14 15">
    <name type="scientific">Pneumocystis wakefieldiae</name>
    <dbReference type="NCBI Taxonomy" id="38082"/>
    <lineage>
        <taxon>Eukaryota</taxon>
        <taxon>Fungi</taxon>
        <taxon>Dikarya</taxon>
        <taxon>Ascomycota</taxon>
        <taxon>Taphrinomycotina</taxon>
        <taxon>Pneumocystomycetes</taxon>
        <taxon>Pneumocystaceae</taxon>
        <taxon>Pneumocystis</taxon>
    </lineage>
</organism>
<dbReference type="AlphaFoldDB" id="A0A899G4Z2"/>
<evidence type="ECO:0000256" key="11">
    <source>
        <dbReference type="PROSITE-ProRule" id="PRU00812"/>
    </source>
</evidence>
<protein>
    <recommendedName>
        <fullName evidence="12">RNA polymerase II subunit B1 CTD phosphatase RPAP2 homolog</fullName>
        <ecNumber evidence="12">3.1.3.16</ecNumber>
    </recommendedName>
</protein>
<evidence type="ECO:0000256" key="4">
    <source>
        <dbReference type="ARBA" id="ARBA00022771"/>
    </source>
</evidence>
<evidence type="ECO:0000313" key="15">
    <source>
        <dbReference type="Proteomes" id="UP000663699"/>
    </source>
</evidence>
<dbReference type="GO" id="GO:0005634">
    <property type="term" value="C:nucleus"/>
    <property type="evidence" value="ECO:0007669"/>
    <property type="project" value="UniProtKB-SubCell"/>
</dbReference>
<dbReference type="GO" id="GO:0005737">
    <property type="term" value="C:cytoplasm"/>
    <property type="evidence" value="ECO:0007669"/>
    <property type="project" value="TreeGrafter"/>
</dbReference>
<evidence type="ECO:0000256" key="12">
    <source>
        <dbReference type="RuleBase" id="RU367080"/>
    </source>
</evidence>
<comment type="similarity">
    <text evidence="2 11 12">Belongs to the RPAP2 family.</text>
</comment>
<dbReference type="InterPro" id="IPR039693">
    <property type="entry name" value="Rtr1/RPAP2"/>
</dbReference>
<dbReference type="InterPro" id="IPR007308">
    <property type="entry name" value="Rtr1/RPAP2_dom"/>
</dbReference>
<evidence type="ECO:0000256" key="9">
    <source>
        <dbReference type="ARBA" id="ARBA00047761"/>
    </source>
</evidence>
<dbReference type="GO" id="GO:0008270">
    <property type="term" value="F:zinc ion binding"/>
    <property type="evidence" value="ECO:0007669"/>
    <property type="project" value="UniProtKB-KW"/>
</dbReference>
<evidence type="ECO:0000259" key="13">
    <source>
        <dbReference type="PROSITE" id="PS51479"/>
    </source>
</evidence>
<evidence type="ECO:0000256" key="1">
    <source>
        <dbReference type="ARBA" id="ARBA00004123"/>
    </source>
</evidence>
<reference evidence="14" key="1">
    <citation type="submission" date="2020-06" db="EMBL/GenBank/DDBJ databases">
        <title>Genomes of multiple members of Pneumocystis genus reveal paths to human pathogen Pneumocystis jirovecii.</title>
        <authorList>
            <person name="Cisse O.H."/>
            <person name="Ma L."/>
            <person name="Dekker J."/>
            <person name="Khil P."/>
            <person name="Jo J."/>
            <person name="Brenchley J."/>
            <person name="Blair R."/>
            <person name="Pahar B."/>
            <person name="Chabe M."/>
            <person name="Van Rompay K.A."/>
            <person name="Keesler R."/>
            <person name="Sukura A."/>
            <person name="Hirsch V."/>
            <person name="Kutty G."/>
            <person name="Liu Y."/>
            <person name="Peng L."/>
            <person name="Chen J."/>
            <person name="Song J."/>
            <person name="Weissenbacher-Lang C."/>
            <person name="Xu J."/>
            <person name="Upham N.S."/>
            <person name="Stajich J.E."/>
            <person name="Cuomo C.A."/>
            <person name="Cushion M.T."/>
            <person name="Kovacs J.A."/>
        </authorList>
    </citation>
    <scope>NUCLEOTIDE SEQUENCE</scope>
    <source>
        <strain evidence="14">2A</strain>
    </source>
</reference>
<accession>A0A899G4Z2</accession>
<sequence length="239" mass="27632">MAELQIMSLLLRPVDPQTLRSLGSRLRPQDYENVLLERNLEKFCGYPLCHNPPRDDKSPYRILYSKRKIYDQRSLLRFCSANCFKRSAFFAAQLSSEPLWLRSSDDLNIRLLEEPLDSMEPSVDTDGANSSANTVDPDLNQDGLSFTKTSAHPHLQEAPSHVLEKAHSTFDIGISNISFPIVEKFLTMKPNVVEKFPDSKHYDYIEGFHMFYKLYYFIGLCTGFKEFIVEIFKIFNIQT</sequence>
<keyword evidence="4 12" id="KW-0863">Zinc-finger</keyword>
<dbReference type="GO" id="GO:0043175">
    <property type="term" value="F:RNA polymerase core enzyme binding"/>
    <property type="evidence" value="ECO:0007669"/>
    <property type="project" value="UniProtKB-UniRule"/>
</dbReference>
<dbReference type="PANTHER" id="PTHR14732:SF0">
    <property type="entry name" value="RNA POLYMERASE II SUBUNIT B1 CTD PHOSPHATASE RPAP2-RELATED"/>
    <property type="match status" value="1"/>
</dbReference>
<gene>
    <name evidence="14" type="ORF">MERGE_001592</name>
</gene>
<evidence type="ECO:0000256" key="7">
    <source>
        <dbReference type="ARBA" id="ARBA00022912"/>
    </source>
</evidence>
<dbReference type="Gene3D" id="1.25.40.820">
    <property type="match status" value="1"/>
</dbReference>
<dbReference type="EMBL" id="CP054548">
    <property type="protein sequence ID" value="QSL67202.1"/>
    <property type="molecule type" value="Genomic_DNA"/>
</dbReference>
<comment type="catalytic activity">
    <reaction evidence="10 12">
        <text>O-phospho-L-threonyl-[protein] + H2O = L-threonyl-[protein] + phosphate</text>
        <dbReference type="Rhea" id="RHEA:47004"/>
        <dbReference type="Rhea" id="RHEA-COMP:11060"/>
        <dbReference type="Rhea" id="RHEA-COMP:11605"/>
        <dbReference type="ChEBI" id="CHEBI:15377"/>
        <dbReference type="ChEBI" id="CHEBI:30013"/>
        <dbReference type="ChEBI" id="CHEBI:43474"/>
        <dbReference type="ChEBI" id="CHEBI:61977"/>
        <dbReference type="EC" id="3.1.3.16"/>
    </reaction>
</comment>
<comment type="catalytic activity">
    <reaction evidence="9 12">
        <text>O-phospho-L-seryl-[protein] + H2O = L-seryl-[protein] + phosphate</text>
        <dbReference type="Rhea" id="RHEA:20629"/>
        <dbReference type="Rhea" id="RHEA-COMP:9863"/>
        <dbReference type="Rhea" id="RHEA-COMP:11604"/>
        <dbReference type="ChEBI" id="CHEBI:15377"/>
        <dbReference type="ChEBI" id="CHEBI:29999"/>
        <dbReference type="ChEBI" id="CHEBI:43474"/>
        <dbReference type="ChEBI" id="CHEBI:83421"/>
        <dbReference type="EC" id="3.1.3.16"/>
    </reaction>
</comment>
<dbReference type="PROSITE" id="PS51479">
    <property type="entry name" value="ZF_RTR1"/>
    <property type="match status" value="1"/>
</dbReference>
<dbReference type="Proteomes" id="UP000663699">
    <property type="component" value="Chromosome 17"/>
</dbReference>
<dbReference type="InterPro" id="IPR038534">
    <property type="entry name" value="Rtr1/RPAP2_sf"/>
</dbReference>
<keyword evidence="7 12" id="KW-0904">Protein phosphatase</keyword>
<keyword evidence="3 12" id="KW-0479">Metal-binding</keyword>
<evidence type="ECO:0000256" key="6">
    <source>
        <dbReference type="ARBA" id="ARBA00022833"/>
    </source>
</evidence>